<dbReference type="Proteomes" id="UP000265431">
    <property type="component" value="Unassembled WGS sequence"/>
</dbReference>
<evidence type="ECO:0000313" key="3">
    <source>
        <dbReference type="EMBL" id="RIJ25852.1"/>
    </source>
</evidence>
<evidence type="ECO:0000256" key="1">
    <source>
        <dbReference type="ARBA" id="ARBA00022801"/>
    </source>
</evidence>
<dbReference type="Gene3D" id="3.40.50.1000">
    <property type="entry name" value="HAD superfamily/HAD-like"/>
    <property type="match status" value="1"/>
</dbReference>
<dbReference type="GO" id="GO:0005992">
    <property type="term" value="P:trehalose biosynthetic process"/>
    <property type="evidence" value="ECO:0007669"/>
    <property type="project" value="UniProtKB-UniPathway"/>
</dbReference>
<proteinExistence type="inferred from homology"/>
<dbReference type="UniPathway" id="UPA00299"/>
<keyword evidence="4" id="KW-1185">Reference proteome</keyword>
<comment type="cofactor">
    <cofactor evidence="2">
        <name>Mg(2+)</name>
        <dbReference type="ChEBI" id="CHEBI:18420"/>
    </cofactor>
</comment>
<evidence type="ECO:0000256" key="2">
    <source>
        <dbReference type="RuleBase" id="RU361117"/>
    </source>
</evidence>
<keyword evidence="2" id="KW-0479">Metal-binding</keyword>
<comment type="pathway">
    <text evidence="2">Glycan biosynthesis; trehalose biosynthesis.</text>
</comment>
<comment type="similarity">
    <text evidence="2">Belongs to the trehalose phosphatase family.</text>
</comment>
<dbReference type="OrthoDB" id="9814913at2"/>
<comment type="catalytic activity">
    <reaction evidence="2">
        <text>alpha,alpha-trehalose 6-phosphate + H2O = alpha,alpha-trehalose + phosphate</text>
        <dbReference type="Rhea" id="RHEA:23420"/>
        <dbReference type="ChEBI" id="CHEBI:15377"/>
        <dbReference type="ChEBI" id="CHEBI:16551"/>
        <dbReference type="ChEBI" id="CHEBI:43474"/>
        <dbReference type="ChEBI" id="CHEBI:58429"/>
        <dbReference type="EC" id="3.1.3.12"/>
    </reaction>
</comment>
<protein>
    <recommendedName>
        <fullName evidence="2">Trehalose 6-phosphate phosphatase</fullName>
        <ecNumber evidence="2">3.1.3.12</ecNumber>
    </recommendedName>
</protein>
<evidence type="ECO:0000313" key="4">
    <source>
        <dbReference type="Proteomes" id="UP000265431"/>
    </source>
</evidence>
<keyword evidence="1 2" id="KW-0378">Hydrolase</keyword>
<dbReference type="Gene3D" id="3.30.70.1020">
    <property type="entry name" value="Trehalose-6-phosphate phosphatase related protein, domain 2"/>
    <property type="match status" value="1"/>
</dbReference>
<comment type="caution">
    <text evidence="3">The sequence shown here is derived from an EMBL/GenBank/DDBJ whole genome shotgun (WGS) entry which is preliminary data.</text>
</comment>
<accession>A0A399R854</accession>
<comment type="function">
    <text evidence="2">Removes the phosphate from trehalose 6-phosphate to produce free trehalose.</text>
</comment>
<sequence length="242" mass="25866">MNTPSDLPDLDHRHALFLDFDGTLAPLQDDASTVKLPDGIAEELTRLKETLGGALIIISGRDVRDLSSRVPDTLWRAGTHGLEICAPGESPDETRSVAPEALTVAARDAVAGLEGVHAETKGEVIAFHYRLNPASGTILHERLVAGLSSVDGYKLQAGKMIFEAKPAGANKGKAVEKLLVLAAIEDRIPIMVGDDTTDEDAFDVVNRLGGVSIKVGDGETRATYRLEGPEAVADWIKRQGRK</sequence>
<dbReference type="PANTHER" id="PTHR43768:SF3">
    <property type="entry name" value="TREHALOSE 6-PHOSPHATE PHOSPHATASE"/>
    <property type="match status" value="1"/>
</dbReference>
<dbReference type="RefSeq" id="WP_119378204.1">
    <property type="nucleotide sequence ID" value="NZ_QWGB01000004.1"/>
</dbReference>
<name>A0A399R854_9PROT</name>
<dbReference type="Pfam" id="PF02358">
    <property type="entry name" value="Trehalose_PPase"/>
    <property type="match status" value="1"/>
</dbReference>
<dbReference type="SUPFAM" id="SSF56784">
    <property type="entry name" value="HAD-like"/>
    <property type="match status" value="1"/>
</dbReference>
<dbReference type="InterPro" id="IPR023214">
    <property type="entry name" value="HAD_sf"/>
</dbReference>
<dbReference type="InterPro" id="IPR003337">
    <property type="entry name" value="Trehalose_PPase"/>
</dbReference>
<organism evidence="3 4">
    <name type="scientific">Henriciella barbarensis</name>
    <dbReference type="NCBI Taxonomy" id="86342"/>
    <lineage>
        <taxon>Bacteria</taxon>
        <taxon>Pseudomonadati</taxon>
        <taxon>Pseudomonadota</taxon>
        <taxon>Alphaproteobacteria</taxon>
        <taxon>Hyphomonadales</taxon>
        <taxon>Hyphomonadaceae</taxon>
        <taxon>Henriciella</taxon>
    </lineage>
</organism>
<dbReference type="InterPro" id="IPR036412">
    <property type="entry name" value="HAD-like_sf"/>
</dbReference>
<dbReference type="GO" id="GO:0004805">
    <property type="term" value="F:trehalose-phosphatase activity"/>
    <property type="evidence" value="ECO:0007669"/>
    <property type="project" value="UniProtKB-EC"/>
</dbReference>
<keyword evidence="2" id="KW-0460">Magnesium</keyword>
<dbReference type="EMBL" id="QWGB01000004">
    <property type="protein sequence ID" value="RIJ25852.1"/>
    <property type="molecule type" value="Genomic_DNA"/>
</dbReference>
<reference evidence="3 4" key="1">
    <citation type="submission" date="2018-08" db="EMBL/GenBank/DDBJ databases">
        <title>Henriciella mobilis sp. nov., isolated from seawater.</title>
        <authorList>
            <person name="Cheng H."/>
            <person name="Wu Y.-H."/>
            <person name="Xu X.-W."/>
            <person name="Guo L.-L."/>
        </authorList>
    </citation>
    <scope>NUCLEOTIDE SEQUENCE [LARGE SCALE GENOMIC DNA]</scope>
    <source>
        <strain evidence="3 4">CCUG66934</strain>
    </source>
</reference>
<dbReference type="GO" id="GO:0046872">
    <property type="term" value="F:metal ion binding"/>
    <property type="evidence" value="ECO:0007669"/>
    <property type="project" value="UniProtKB-KW"/>
</dbReference>
<dbReference type="PANTHER" id="PTHR43768">
    <property type="entry name" value="TREHALOSE 6-PHOSPHATE PHOSPHATASE"/>
    <property type="match status" value="1"/>
</dbReference>
<dbReference type="AlphaFoldDB" id="A0A399R854"/>
<dbReference type="InterPro" id="IPR044651">
    <property type="entry name" value="OTSB-like"/>
</dbReference>
<dbReference type="EC" id="3.1.3.12" evidence="2"/>
<gene>
    <name evidence="3" type="primary">otsB</name>
    <name evidence="3" type="ORF">D1224_01660</name>
</gene>
<dbReference type="NCBIfam" id="TIGR00685">
    <property type="entry name" value="T6PP"/>
    <property type="match status" value="1"/>
</dbReference>